<dbReference type="Proteomes" id="UP000746535">
    <property type="component" value="Unassembled WGS sequence"/>
</dbReference>
<evidence type="ECO:0000313" key="4">
    <source>
        <dbReference type="Proteomes" id="UP000746535"/>
    </source>
</evidence>
<gene>
    <name evidence="3" type="ORF">HBH25_12125</name>
</gene>
<dbReference type="NCBIfam" id="NF040693">
    <property type="entry name" value="recomb_GmtY"/>
    <property type="match status" value="1"/>
</dbReference>
<sequence>MKVDFRSTSSPQPTRLIGLLTRHGILTSLLEFQVEFNYSRSAQKKLNSAVKLLLTFMEHSPIAYYRPVELLRAFKQALDHGTIDENMDDPTGLYWPPRSYEVISIVLRNLTRYSDWLALQDAHSAVVLNPIREATTAEQRIHWCAYHHRQNKRLLNHLERPGETQKIKFSREVRNPTISFIDSDVVRFPKDRFNELMTSGFIRATVRSEDPRETTDYKAQCMTLLMDGGGLRESELFHIYLDDIKYDTVTMRSIVRVFHPSQGKAPEHGYTNREDYLRRKYRLQPRTNYLSNQALYAGWKNPAINKKGKFLEVQFYPESKAIEFSLAYQSYLLYQRKNSAHHPFAFTNSTGAPETIQNFSRLQRAAVERIGLIYRKDRGTTEHGHRHAYAFRCAEEGDFTQKELQFALHHRHPDSCLVYIQYRDGDLRAKMKKIPTRYVEDDLYDEL</sequence>
<evidence type="ECO:0000256" key="1">
    <source>
        <dbReference type="ARBA" id="ARBA00023172"/>
    </source>
</evidence>
<evidence type="ECO:0000259" key="2">
    <source>
        <dbReference type="PROSITE" id="PS51898"/>
    </source>
</evidence>
<dbReference type="InterPro" id="IPR002104">
    <property type="entry name" value="Integrase_catalytic"/>
</dbReference>
<dbReference type="SUPFAM" id="SSF56349">
    <property type="entry name" value="DNA breaking-rejoining enzymes"/>
    <property type="match status" value="1"/>
</dbReference>
<dbReference type="RefSeq" id="WP_168084169.1">
    <property type="nucleotide sequence ID" value="NZ_JAAVJI010000006.1"/>
</dbReference>
<protein>
    <submittedName>
        <fullName evidence="3">Site-specific integrase</fullName>
    </submittedName>
</protein>
<dbReference type="Gene3D" id="1.10.443.10">
    <property type="entry name" value="Intergrase catalytic core"/>
    <property type="match status" value="1"/>
</dbReference>
<comment type="caution">
    <text evidence="3">The sequence shown here is derived from an EMBL/GenBank/DDBJ whole genome shotgun (WGS) entry which is preliminary data.</text>
</comment>
<dbReference type="InterPro" id="IPR011010">
    <property type="entry name" value="DNA_brk_join_enz"/>
</dbReference>
<dbReference type="PROSITE" id="PS51898">
    <property type="entry name" value="TYR_RECOMBINASE"/>
    <property type="match status" value="1"/>
</dbReference>
<dbReference type="InterPro" id="IPR013762">
    <property type="entry name" value="Integrase-like_cat_sf"/>
</dbReference>
<keyword evidence="4" id="KW-1185">Reference proteome</keyword>
<feature type="domain" description="Tyr recombinase" evidence="2">
    <location>
        <begin position="187"/>
        <end position="432"/>
    </location>
</feature>
<keyword evidence="1" id="KW-0233">DNA recombination</keyword>
<reference evidence="3 4" key="1">
    <citation type="submission" date="2020-03" db="EMBL/GenBank/DDBJ databases">
        <authorList>
            <person name="Wang L."/>
            <person name="He N."/>
            <person name="Li Y."/>
            <person name="Fang Y."/>
            <person name="Zhang F."/>
        </authorList>
    </citation>
    <scope>NUCLEOTIDE SEQUENCE [LARGE SCALE GENOMIC DNA]</scope>
    <source>
        <strain evidence="4">hsmgli-8</strain>
    </source>
</reference>
<organism evidence="3 4">
    <name type="scientific">Pseudomonas quercus</name>
    <dbReference type="NCBI Taxonomy" id="2722792"/>
    <lineage>
        <taxon>Bacteria</taxon>
        <taxon>Pseudomonadati</taxon>
        <taxon>Pseudomonadota</taxon>
        <taxon>Gammaproteobacteria</taxon>
        <taxon>Pseudomonadales</taxon>
        <taxon>Pseudomonadaceae</taxon>
        <taxon>Pseudomonas</taxon>
    </lineage>
</organism>
<name>A0ABX0YFA7_9PSED</name>
<accession>A0ABX0YFA7</accession>
<proteinExistence type="predicted"/>
<evidence type="ECO:0000313" key="3">
    <source>
        <dbReference type="EMBL" id="NJP01592.1"/>
    </source>
</evidence>
<dbReference type="EMBL" id="JAAVJI010000006">
    <property type="protein sequence ID" value="NJP01592.1"/>
    <property type="molecule type" value="Genomic_DNA"/>
</dbReference>